<gene>
    <name evidence="1" type="ORF">C1H46_029813</name>
</gene>
<evidence type="ECO:0000313" key="1">
    <source>
        <dbReference type="EMBL" id="TQD84631.1"/>
    </source>
</evidence>
<comment type="caution">
    <text evidence="1">The sequence shown here is derived from an EMBL/GenBank/DDBJ whole genome shotgun (WGS) entry which is preliminary data.</text>
</comment>
<dbReference type="Proteomes" id="UP000315295">
    <property type="component" value="Unassembled WGS sequence"/>
</dbReference>
<reference evidence="1 2" key="1">
    <citation type="journal article" date="2019" name="G3 (Bethesda)">
        <title>Sequencing of a Wild Apple (Malus baccata) Genome Unravels the Differences Between Cultivated and Wild Apple Species Regarding Disease Resistance and Cold Tolerance.</title>
        <authorList>
            <person name="Chen X."/>
        </authorList>
    </citation>
    <scope>NUCLEOTIDE SEQUENCE [LARGE SCALE GENOMIC DNA]</scope>
    <source>
        <strain evidence="2">cv. Shandingzi</strain>
        <tissue evidence="1">Leaves</tissue>
    </source>
</reference>
<protein>
    <submittedName>
        <fullName evidence="1">Uncharacterized protein</fullName>
    </submittedName>
</protein>
<accession>A0A540LDU1</accession>
<name>A0A540LDU1_MALBA</name>
<sequence>MRNSKDLPSEMVQKPSDLINDWCMKRSLPPSFGRSWGRGWERRKGRVAGCNWAMI</sequence>
<organism evidence="1 2">
    <name type="scientific">Malus baccata</name>
    <name type="common">Siberian crab apple</name>
    <name type="synonym">Pyrus baccata</name>
    <dbReference type="NCBI Taxonomy" id="106549"/>
    <lineage>
        <taxon>Eukaryota</taxon>
        <taxon>Viridiplantae</taxon>
        <taxon>Streptophyta</taxon>
        <taxon>Embryophyta</taxon>
        <taxon>Tracheophyta</taxon>
        <taxon>Spermatophyta</taxon>
        <taxon>Magnoliopsida</taxon>
        <taxon>eudicotyledons</taxon>
        <taxon>Gunneridae</taxon>
        <taxon>Pentapetalae</taxon>
        <taxon>rosids</taxon>
        <taxon>fabids</taxon>
        <taxon>Rosales</taxon>
        <taxon>Rosaceae</taxon>
        <taxon>Amygdaloideae</taxon>
        <taxon>Maleae</taxon>
        <taxon>Malus</taxon>
    </lineage>
</organism>
<proteinExistence type="predicted"/>
<dbReference type="AlphaFoldDB" id="A0A540LDU1"/>
<dbReference type="EMBL" id="VIEB01000627">
    <property type="protein sequence ID" value="TQD84631.1"/>
    <property type="molecule type" value="Genomic_DNA"/>
</dbReference>
<evidence type="ECO:0000313" key="2">
    <source>
        <dbReference type="Proteomes" id="UP000315295"/>
    </source>
</evidence>
<keyword evidence="2" id="KW-1185">Reference proteome</keyword>